<evidence type="ECO:0000313" key="2">
    <source>
        <dbReference type="Proteomes" id="UP000789508"/>
    </source>
</evidence>
<dbReference type="AlphaFoldDB" id="A0A9N9CYS5"/>
<proteinExistence type="predicted"/>
<organism evidence="1 2">
    <name type="scientific">Ambispora leptoticha</name>
    <dbReference type="NCBI Taxonomy" id="144679"/>
    <lineage>
        <taxon>Eukaryota</taxon>
        <taxon>Fungi</taxon>
        <taxon>Fungi incertae sedis</taxon>
        <taxon>Mucoromycota</taxon>
        <taxon>Glomeromycotina</taxon>
        <taxon>Glomeromycetes</taxon>
        <taxon>Archaeosporales</taxon>
        <taxon>Ambisporaceae</taxon>
        <taxon>Ambispora</taxon>
    </lineage>
</organism>
<dbReference type="InterPro" id="IPR036910">
    <property type="entry name" value="HMG_box_dom_sf"/>
</dbReference>
<dbReference type="EMBL" id="CAJVPS010005928">
    <property type="protein sequence ID" value="CAG8620061.1"/>
    <property type="molecule type" value="Genomic_DNA"/>
</dbReference>
<protein>
    <submittedName>
        <fullName evidence="1">9679_t:CDS:1</fullName>
    </submittedName>
</protein>
<reference evidence="1" key="1">
    <citation type="submission" date="2021-06" db="EMBL/GenBank/DDBJ databases">
        <authorList>
            <person name="Kallberg Y."/>
            <person name="Tangrot J."/>
            <person name="Rosling A."/>
        </authorList>
    </citation>
    <scope>NUCLEOTIDE SEQUENCE</scope>
    <source>
        <strain evidence="1">FL130A</strain>
    </source>
</reference>
<gene>
    <name evidence="1" type="ORF">ALEPTO_LOCUS8927</name>
</gene>
<comment type="caution">
    <text evidence="1">The sequence shown here is derived from an EMBL/GenBank/DDBJ whole genome shotgun (WGS) entry which is preliminary data.</text>
</comment>
<sequence length="209" mass="23880">MNQFFRNNTPIDFAQFEHLRPPYPIFITLQRNISRKRKRSNQTLPLRINSFLIYRNTMVDLNKNQTKKCDMPTLSKIASEFWKKETKQVKDYYKQLAKEVNNYQHQRSTITCQSISQQDFFYQGAAFDASQGSTIIYPPPQDSFYQNAASDASQGSDSFYQNAAFDASQGSTVAYPPPQDFGASSVTGSPSELNVSKMKETTISVNLNF</sequence>
<keyword evidence="2" id="KW-1185">Reference proteome</keyword>
<accession>A0A9N9CYS5</accession>
<evidence type="ECO:0000313" key="1">
    <source>
        <dbReference type="EMBL" id="CAG8620061.1"/>
    </source>
</evidence>
<dbReference type="SUPFAM" id="SSF47095">
    <property type="entry name" value="HMG-box"/>
    <property type="match status" value="1"/>
</dbReference>
<dbReference type="Proteomes" id="UP000789508">
    <property type="component" value="Unassembled WGS sequence"/>
</dbReference>
<name>A0A9N9CYS5_9GLOM</name>
<dbReference type="OrthoDB" id="6247875at2759"/>
<dbReference type="Gene3D" id="1.10.30.10">
    <property type="entry name" value="High mobility group box domain"/>
    <property type="match status" value="1"/>
</dbReference>